<evidence type="ECO:0000313" key="2">
    <source>
        <dbReference type="EMBL" id="MDI9256975.1"/>
    </source>
</evidence>
<accession>A0ABT6XPF5</accession>
<dbReference type="RefSeq" id="WP_283238658.1">
    <property type="nucleotide sequence ID" value="NZ_JASGBP010000002.1"/>
</dbReference>
<sequence length="262" mass="29861">MKYFTVFFLLLFSFTALAQEKPVVQKVSGTIINDNSLLPIPNVNVINVNKVKGVVTNPSGYFEMEVSVSDTLHISILGYQSLRVRVTNDWLKNGTAKIQLTEKAIALEEVIVKKYDLTGYLEVDSKLIPEKENYRYSISGLPQAYEAGESSPNAFTRVLGSIFNPADMLYNFFGNKPKELRKLKQMKKDDTVRNLLESKFDREMISVLLGVDKKEIAEILQRCNYSESFIQTANDLQILDAISACYEEYKVLSKKHEKYIKD</sequence>
<name>A0ABT6XPF5_9FLAO</name>
<dbReference type="Proteomes" id="UP001230035">
    <property type="component" value="Unassembled WGS sequence"/>
</dbReference>
<keyword evidence="1" id="KW-0732">Signal</keyword>
<protein>
    <submittedName>
        <fullName evidence="2">Carboxypeptidase-like regulatory domain-containing protein</fullName>
    </submittedName>
</protein>
<evidence type="ECO:0000313" key="3">
    <source>
        <dbReference type="Proteomes" id="UP001230035"/>
    </source>
</evidence>
<gene>
    <name evidence="2" type="ORF">QHT84_06070</name>
</gene>
<keyword evidence="3" id="KW-1185">Reference proteome</keyword>
<organism evidence="2 3">
    <name type="scientific">Flavobacterium sedimenticola</name>
    <dbReference type="NCBI Taxonomy" id="3043286"/>
    <lineage>
        <taxon>Bacteria</taxon>
        <taxon>Pseudomonadati</taxon>
        <taxon>Bacteroidota</taxon>
        <taxon>Flavobacteriia</taxon>
        <taxon>Flavobacteriales</taxon>
        <taxon>Flavobacteriaceae</taxon>
        <taxon>Flavobacterium</taxon>
    </lineage>
</organism>
<dbReference type="SUPFAM" id="SSF49464">
    <property type="entry name" value="Carboxypeptidase regulatory domain-like"/>
    <property type="match status" value="1"/>
</dbReference>
<comment type="caution">
    <text evidence="2">The sequence shown here is derived from an EMBL/GenBank/DDBJ whole genome shotgun (WGS) entry which is preliminary data.</text>
</comment>
<feature type="signal peptide" evidence="1">
    <location>
        <begin position="1"/>
        <end position="18"/>
    </location>
</feature>
<feature type="chain" id="PRO_5045722732" evidence="1">
    <location>
        <begin position="19"/>
        <end position="262"/>
    </location>
</feature>
<proteinExistence type="predicted"/>
<dbReference type="Pfam" id="PF13715">
    <property type="entry name" value="CarbopepD_reg_2"/>
    <property type="match status" value="1"/>
</dbReference>
<reference evidence="2 3" key="1">
    <citation type="submission" date="2023-05" db="EMBL/GenBank/DDBJ databases">
        <title>Flavobacterium sedimenti sp. nov., isolated from the sediment.</title>
        <authorList>
            <person name="Wu N."/>
        </authorList>
    </citation>
    <scope>NUCLEOTIDE SEQUENCE [LARGE SCALE GENOMIC DNA]</scope>
    <source>
        <strain evidence="2 3">YZ-48</strain>
    </source>
</reference>
<evidence type="ECO:0000256" key="1">
    <source>
        <dbReference type="SAM" id="SignalP"/>
    </source>
</evidence>
<dbReference type="EMBL" id="JASGBP010000002">
    <property type="protein sequence ID" value="MDI9256975.1"/>
    <property type="molecule type" value="Genomic_DNA"/>
</dbReference>
<dbReference type="InterPro" id="IPR008969">
    <property type="entry name" value="CarboxyPept-like_regulatory"/>
</dbReference>